<evidence type="ECO:0000256" key="2">
    <source>
        <dbReference type="ARBA" id="ARBA00005704"/>
    </source>
</evidence>
<dbReference type="Pfam" id="PF00463">
    <property type="entry name" value="ICL"/>
    <property type="match status" value="1"/>
</dbReference>
<dbReference type="GO" id="GO:0019752">
    <property type="term" value="P:carboxylic acid metabolic process"/>
    <property type="evidence" value="ECO:0007669"/>
    <property type="project" value="InterPro"/>
</dbReference>
<evidence type="ECO:0000313" key="7">
    <source>
        <dbReference type="EMBL" id="OMP87731.1"/>
    </source>
</evidence>
<organism evidence="7 8">
    <name type="scientific">Diplodia seriata</name>
    <dbReference type="NCBI Taxonomy" id="420778"/>
    <lineage>
        <taxon>Eukaryota</taxon>
        <taxon>Fungi</taxon>
        <taxon>Dikarya</taxon>
        <taxon>Ascomycota</taxon>
        <taxon>Pezizomycotina</taxon>
        <taxon>Dothideomycetes</taxon>
        <taxon>Dothideomycetes incertae sedis</taxon>
        <taxon>Botryosphaeriales</taxon>
        <taxon>Botryosphaeriaceae</taxon>
        <taxon>Diplodia</taxon>
    </lineage>
</organism>
<evidence type="ECO:0000256" key="5">
    <source>
        <dbReference type="ARBA" id="ARBA00023239"/>
    </source>
</evidence>
<comment type="caution">
    <text evidence="7">The sequence shown here is derived from an EMBL/GenBank/DDBJ whole genome shotgun (WGS) entry which is preliminary data.</text>
</comment>
<comment type="similarity">
    <text evidence="2">Belongs to the isocitrate lyase/PEP mutase superfamily. Isocitrate lyase family.</text>
</comment>
<sequence length="193" mass="22232">MGYNKTTNGIKTTDVLEASPVRKTSHEEKKAIIDMYLEDAAFNSEVKATEQWWSNPRWSATKRPYTASQICSKRGNLKIEYAGNFMSKKLWEILERRWKEKDVSFTFGCMDPVQVTQMAKHLDNIYVSGWQSSATASSTNEPSPDLADYPMDTVPKKVDHLFKAQLFHDRKQREERLTTPSEERGTLANIDFL</sequence>
<dbReference type="PANTHER" id="PTHR21631:SF3">
    <property type="entry name" value="BIFUNCTIONAL GLYOXYLATE CYCLE PROTEIN"/>
    <property type="match status" value="1"/>
</dbReference>
<dbReference type="PANTHER" id="PTHR21631">
    <property type="entry name" value="ISOCITRATE LYASE/MALATE SYNTHASE"/>
    <property type="match status" value="1"/>
</dbReference>
<dbReference type="SUPFAM" id="SSF51621">
    <property type="entry name" value="Phosphoenolpyruvate/pyruvate domain"/>
    <property type="match status" value="1"/>
</dbReference>
<dbReference type="InterPro" id="IPR015813">
    <property type="entry name" value="Pyrv/PenolPyrv_kinase-like_dom"/>
</dbReference>
<dbReference type="EC" id="4.1.3.30" evidence="4"/>
<dbReference type="GO" id="GO:0046421">
    <property type="term" value="F:methylisocitrate lyase activity"/>
    <property type="evidence" value="ECO:0007669"/>
    <property type="project" value="UniProtKB-EC"/>
</dbReference>
<dbReference type="OrthoDB" id="4078635at2759"/>
<dbReference type="Gene3D" id="3.20.20.60">
    <property type="entry name" value="Phosphoenolpyruvate-binding domains"/>
    <property type="match status" value="1"/>
</dbReference>
<comment type="catalytic activity">
    <reaction evidence="1">
        <text>(2S,3R)-3-hydroxybutane-1,2,3-tricarboxylate = pyruvate + succinate</text>
        <dbReference type="Rhea" id="RHEA:16809"/>
        <dbReference type="ChEBI" id="CHEBI:15361"/>
        <dbReference type="ChEBI" id="CHEBI:30031"/>
        <dbReference type="ChEBI" id="CHEBI:57429"/>
        <dbReference type="EC" id="4.1.3.30"/>
    </reaction>
</comment>
<evidence type="ECO:0000256" key="4">
    <source>
        <dbReference type="ARBA" id="ARBA00012260"/>
    </source>
</evidence>
<dbReference type="AlphaFoldDB" id="A0A1S8BJQ4"/>
<evidence type="ECO:0000256" key="3">
    <source>
        <dbReference type="ARBA" id="ARBA00011881"/>
    </source>
</evidence>
<dbReference type="GO" id="GO:0004451">
    <property type="term" value="F:isocitrate lyase activity"/>
    <property type="evidence" value="ECO:0007669"/>
    <property type="project" value="InterPro"/>
</dbReference>
<dbReference type="EMBL" id="MSZU01000076">
    <property type="protein sequence ID" value="OMP87731.1"/>
    <property type="molecule type" value="Genomic_DNA"/>
</dbReference>
<evidence type="ECO:0000256" key="1">
    <source>
        <dbReference type="ARBA" id="ARBA00001050"/>
    </source>
</evidence>
<comment type="subunit">
    <text evidence="3">Homotetramer.</text>
</comment>
<proteinExistence type="inferred from homology"/>
<dbReference type="STRING" id="420778.A0A1S8BJQ4"/>
<gene>
    <name evidence="7" type="ORF">BK809_0007819</name>
</gene>
<evidence type="ECO:0000256" key="6">
    <source>
        <dbReference type="SAM" id="MobiDB-lite"/>
    </source>
</evidence>
<protein>
    <recommendedName>
        <fullName evidence="4">methylisocitrate lyase</fullName>
        <ecNumber evidence="4">4.1.3.30</ecNumber>
    </recommendedName>
</protein>
<keyword evidence="5 7" id="KW-0456">Lyase</keyword>
<accession>A0A1S8BJQ4</accession>
<name>A0A1S8BJQ4_9PEZI</name>
<dbReference type="Proteomes" id="UP000190776">
    <property type="component" value="Unassembled WGS sequence"/>
</dbReference>
<feature type="compositionally biased region" description="Basic and acidic residues" evidence="6">
    <location>
        <begin position="173"/>
        <end position="185"/>
    </location>
</feature>
<dbReference type="InterPro" id="IPR040442">
    <property type="entry name" value="Pyrv_kinase-like_dom_sf"/>
</dbReference>
<reference evidence="7 8" key="1">
    <citation type="submission" date="2017-01" db="EMBL/GenBank/DDBJ databases">
        <title>Draft genome sequence of Diplodia seriata F98.1, a fungal species involved in grapevine trunk diseases.</title>
        <authorList>
            <person name="Robert-Siegwald G."/>
            <person name="Vallet J."/>
            <person name="Abou-Mansour E."/>
            <person name="Xu J."/>
            <person name="Rey P."/>
            <person name="Bertsch C."/>
            <person name="Rego C."/>
            <person name="Larignon P."/>
            <person name="Fontaine F."/>
            <person name="Lebrun M.-H."/>
        </authorList>
    </citation>
    <scope>NUCLEOTIDE SEQUENCE [LARGE SCALE GENOMIC DNA]</scope>
    <source>
        <strain evidence="7 8">F98.1</strain>
    </source>
</reference>
<evidence type="ECO:0000313" key="8">
    <source>
        <dbReference type="Proteomes" id="UP000190776"/>
    </source>
</evidence>
<dbReference type="InterPro" id="IPR006254">
    <property type="entry name" value="Isocitrate_lyase"/>
</dbReference>
<feature type="region of interest" description="Disordered" evidence="6">
    <location>
        <begin position="173"/>
        <end position="193"/>
    </location>
</feature>